<reference evidence="3" key="1">
    <citation type="submission" date="2019-11" db="EMBL/GenBank/DDBJ databases">
        <title>Microbial mats filling the niche in hypersaline microbial mats.</title>
        <authorList>
            <person name="Wong H.L."/>
            <person name="Macleod F.I."/>
            <person name="White R.A. III"/>
            <person name="Burns B.P."/>
        </authorList>
    </citation>
    <scope>NUCLEOTIDE SEQUENCE</scope>
    <source>
        <strain evidence="3">Rbin_158</strain>
    </source>
</reference>
<evidence type="ECO:0000256" key="2">
    <source>
        <dbReference type="SAM" id="Phobius"/>
    </source>
</evidence>
<organism evidence="3 4">
    <name type="scientific">candidate division KSB3 bacterium</name>
    <dbReference type="NCBI Taxonomy" id="2044937"/>
    <lineage>
        <taxon>Bacteria</taxon>
        <taxon>candidate division KSB3</taxon>
    </lineage>
</organism>
<comment type="caution">
    <text evidence="3">The sequence shown here is derived from an EMBL/GenBank/DDBJ whole genome shotgun (WGS) entry which is preliminary data.</text>
</comment>
<keyword evidence="2" id="KW-0812">Transmembrane</keyword>
<sequence length="209" mass="21767">MLEGFSGGLVVAIVDFFMVFLVLTGLAGAIVGLRKLTELLEQTETIPMGGTPVSEPAVTPPPAPTEERPNKADIAAILAAIQEFTSLPVGSFTIDSIESLETPSPHSQTAESGQQEAHIAAILAAVQDFTSLPVGSFTIDSIIPLEAGADQAVHAAPDKAHIAAMAAALYEFTAQPAGTLRITRVTPLGRPSNWKIAGRLELMGVESLS</sequence>
<protein>
    <submittedName>
        <fullName evidence="3">Uncharacterized protein</fullName>
    </submittedName>
</protein>
<evidence type="ECO:0000313" key="3">
    <source>
        <dbReference type="EMBL" id="MBD3323499.1"/>
    </source>
</evidence>
<accession>A0A9D5JSL6</accession>
<gene>
    <name evidence="3" type="ORF">GF339_02880</name>
</gene>
<proteinExistence type="predicted"/>
<dbReference type="AlphaFoldDB" id="A0A9D5JSL6"/>
<keyword evidence="2" id="KW-0472">Membrane</keyword>
<feature type="region of interest" description="Disordered" evidence="1">
    <location>
        <begin position="47"/>
        <end position="68"/>
    </location>
</feature>
<evidence type="ECO:0000313" key="4">
    <source>
        <dbReference type="Proteomes" id="UP000649604"/>
    </source>
</evidence>
<dbReference type="EMBL" id="WJJP01000086">
    <property type="protein sequence ID" value="MBD3323499.1"/>
    <property type="molecule type" value="Genomic_DNA"/>
</dbReference>
<evidence type="ECO:0000256" key="1">
    <source>
        <dbReference type="SAM" id="MobiDB-lite"/>
    </source>
</evidence>
<keyword evidence="2" id="KW-1133">Transmembrane helix</keyword>
<feature type="transmembrane region" description="Helical" evidence="2">
    <location>
        <begin position="6"/>
        <end position="33"/>
    </location>
</feature>
<name>A0A9D5JSL6_9BACT</name>
<dbReference type="Proteomes" id="UP000649604">
    <property type="component" value="Unassembled WGS sequence"/>
</dbReference>